<proteinExistence type="predicted"/>
<organism evidence="2 3">
    <name type="scientific">Talaromyces stipitatus (strain ATCC 10500 / CBS 375.48 / QM 6759 / NRRL 1006)</name>
    <name type="common">Penicillium stipitatum</name>
    <dbReference type="NCBI Taxonomy" id="441959"/>
    <lineage>
        <taxon>Eukaryota</taxon>
        <taxon>Fungi</taxon>
        <taxon>Dikarya</taxon>
        <taxon>Ascomycota</taxon>
        <taxon>Pezizomycotina</taxon>
        <taxon>Eurotiomycetes</taxon>
        <taxon>Eurotiomycetidae</taxon>
        <taxon>Eurotiales</taxon>
        <taxon>Trichocomaceae</taxon>
        <taxon>Talaromyces</taxon>
        <taxon>Talaromyces sect. Talaromyces</taxon>
    </lineage>
</organism>
<dbReference type="AlphaFoldDB" id="B8M433"/>
<dbReference type="RefSeq" id="XP_002481210.1">
    <property type="nucleotide sequence ID" value="XM_002481165.1"/>
</dbReference>
<name>B8M433_TALSN</name>
<keyword evidence="3" id="KW-1185">Reference proteome</keyword>
<sequence>MRKTIPGKGKTLAIGQVTADSTDSRLLFKVLRGNERAFDHFRRPTPSVRPSSPYLVSLGTLKSKQHRRPKQ</sequence>
<dbReference type="HOGENOM" id="CLU_2741763_0_0_1"/>
<reference evidence="3" key="1">
    <citation type="journal article" date="2015" name="Genome Announc.">
        <title>Genome sequence of the AIDS-associated pathogen Penicillium marneffei (ATCC18224) and its near taxonomic relative Talaromyces stipitatus (ATCC10500).</title>
        <authorList>
            <person name="Nierman W.C."/>
            <person name="Fedorova-Abrams N.D."/>
            <person name="Andrianopoulos A."/>
        </authorList>
    </citation>
    <scope>NUCLEOTIDE SEQUENCE [LARGE SCALE GENOMIC DNA]</scope>
    <source>
        <strain evidence="3">ATCC 10500 / CBS 375.48 / QM 6759 / NRRL 1006</strain>
    </source>
</reference>
<gene>
    <name evidence="2" type="ORF">TSTA_039710</name>
</gene>
<dbReference type="Proteomes" id="UP000001745">
    <property type="component" value="Unassembled WGS sequence"/>
</dbReference>
<feature type="region of interest" description="Disordered" evidence="1">
    <location>
        <begin position="41"/>
        <end position="71"/>
    </location>
</feature>
<accession>B8M433</accession>
<evidence type="ECO:0000256" key="1">
    <source>
        <dbReference type="SAM" id="MobiDB-lite"/>
    </source>
</evidence>
<dbReference type="InParanoid" id="B8M433"/>
<evidence type="ECO:0000313" key="3">
    <source>
        <dbReference type="Proteomes" id="UP000001745"/>
    </source>
</evidence>
<evidence type="ECO:0000313" key="2">
    <source>
        <dbReference type="EMBL" id="EED20776.1"/>
    </source>
</evidence>
<protein>
    <submittedName>
        <fullName evidence="2">Uncharacterized protein</fullName>
    </submittedName>
</protein>
<feature type="compositionally biased region" description="Low complexity" evidence="1">
    <location>
        <begin position="44"/>
        <end position="53"/>
    </location>
</feature>
<dbReference type="GeneID" id="8109309"/>
<dbReference type="EMBL" id="EQ962654">
    <property type="protein sequence ID" value="EED20776.1"/>
    <property type="molecule type" value="Genomic_DNA"/>
</dbReference>
<dbReference type="VEuPathDB" id="FungiDB:TSTA_039710"/>